<accession>A0A6G5A626</accession>
<dbReference type="Pfam" id="PF01826">
    <property type="entry name" value="TIL"/>
    <property type="match status" value="1"/>
</dbReference>
<dbReference type="CDD" id="cd19941">
    <property type="entry name" value="TIL"/>
    <property type="match status" value="1"/>
</dbReference>
<dbReference type="AlphaFoldDB" id="A0A6G5A626"/>
<name>A0A6G5A626_RHIMP</name>
<dbReference type="InterPro" id="IPR002919">
    <property type="entry name" value="TIL_dom"/>
</dbReference>
<feature type="chain" id="PRO_5026248207" description="TIL domain-containing protein" evidence="1">
    <location>
        <begin position="29"/>
        <end position="105"/>
    </location>
</feature>
<evidence type="ECO:0000313" key="3">
    <source>
        <dbReference type="EMBL" id="NIE46455.1"/>
    </source>
</evidence>
<reference evidence="3" key="1">
    <citation type="submission" date="2020-03" db="EMBL/GenBank/DDBJ databases">
        <title>A transcriptome and proteome of the tick Rhipicephalus microplus shaped by the genetic composition of its hosts and developmental stage.</title>
        <authorList>
            <person name="Garcia G.R."/>
            <person name="Ribeiro J.M.C."/>
            <person name="Maruyama S.R."/>
            <person name="Gardinasse L.G."/>
            <person name="Nelson K."/>
            <person name="Ferreira B.R."/>
            <person name="Andrade T.G."/>
            <person name="Santos I.K.F.M."/>
        </authorList>
    </citation>
    <scope>NUCLEOTIDE SEQUENCE</scope>
    <source>
        <strain evidence="3">NSGR</strain>
        <tissue evidence="3">Salivary glands</tissue>
    </source>
</reference>
<dbReference type="SUPFAM" id="SSF57567">
    <property type="entry name" value="Serine protease inhibitors"/>
    <property type="match status" value="1"/>
</dbReference>
<dbReference type="Gene3D" id="2.10.25.10">
    <property type="entry name" value="Laminin"/>
    <property type="match status" value="1"/>
</dbReference>
<evidence type="ECO:0000259" key="2">
    <source>
        <dbReference type="Pfam" id="PF01826"/>
    </source>
</evidence>
<proteinExistence type="predicted"/>
<evidence type="ECO:0000256" key="1">
    <source>
        <dbReference type="SAM" id="SignalP"/>
    </source>
</evidence>
<dbReference type="EMBL" id="GIKN01004182">
    <property type="protein sequence ID" value="NIE46455.1"/>
    <property type="molecule type" value="Transcribed_RNA"/>
</dbReference>
<feature type="signal peptide" evidence="1">
    <location>
        <begin position="1"/>
        <end position="28"/>
    </location>
</feature>
<feature type="domain" description="TIL" evidence="2">
    <location>
        <begin position="56"/>
        <end position="103"/>
    </location>
</feature>
<sequence>MALRTWLLFSTCTILTFIIALNIDCIEGSKLPHPTEIIRLPKCKKGEHLGCVSPPGSPCAEDTCNVEKRLNELCLYRCKHGCNCKKGLYRRMSDRQCVPKSECNS</sequence>
<dbReference type="InterPro" id="IPR036084">
    <property type="entry name" value="Ser_inhib-like_sf"/>
</dbReference>
<organism evidence="3">
    <name type="scientific">Rhipicephalus microplus</name>
    <name type="common">Cattle tick</name>
    <name type="synonym">Boophilus microplus</name>
    <dbReference type="NCBI Taxonomy" id="6941"/>
    <lineage>
        <taxon>Eukaryota</taxon>
        <taxon>Metazoa</taxon>
        <taxon>Ecdysozoa</taxon>
        <taxon>Arthropoda</taxon>
        <taxon>Chelicerata</taxon>
        <taxon>Arachnida</taxon>
        <taxon>Acari</taxon>
        <taxon>Parasitiformes</taxon>
        <taxon>Ixodida</taxon>
        <taxon>Ixodoidea</taxon>
        <taxon>Ixodidae</taxon>
        <taxon>Rhipicephalinae</taxon>
        <taxon>Rhipicephalus</taxon>
        <taxon>Boophilus</taxon>
    </lineage>
</organism>
<keyword evidence="1" id="KW-0732">Signal</keyword>
<protein>
    <recommendedName>
        <fullName evidence="2">TIL domain-containing protein</fullName>
    </recommendedName>
</protein>